<name>A0A840EEN0_9BACT</name>
<sequence>MLLFLAGCGEAPPTAPPQYAFYHWETRLDPHPGRVAEYGADRLYIKVFDVSWTDGRAEPSALLEVTDSLKMAAVPVVFITNEVFTHSGPDLAARIAGLIEQRFPFPFGEVQIDCDWTAGTREAYFAFLRRLGELLPDKQVSCTVRLHQYRDRDAQGIPPVDRAVLMAYNTGDLGSWETENSIVDTVVIGRYTAGQPPYPLPLDLAVAVYDWAAVYRQGALAYLINEPDLTELADSSRFAALAPLRYRVDRSTYFAGLYLYRNDLIRREVADRRGALRLAASLWPQIANRGSERVIFYRIGSRQWRD</sequence>
<protein>
    <submittedName>
        <fullName evidence="1">Uncharacterized protein</fullName>
    </submittedName>
</protein>
<dbReference type="Proteomes" id="UP000576209">
    <property type="component" value="Unassembled WGS sequence"/>
</dbReference>
<evidence type="ECO:0000313" key="1">
    <source>
        <dbReference type="EMBL" id="MBB4080259.1"/>
    </source>
</evidence>
<gene>
    <name evidence="1" type="ORF">GGR28_002889</name>
</gene>
<dbReference type="AlphaFoldDB" id="A0A840EEN0"/>
<organism evidence="1 2">
    <name type="scientific">Neolewinella aquimaris</name>
    <dbReference type="NCBI Taxonomy" id="1835722"/>
    <lineage>
        <taxon>Bacteria</taxon>
        <taxon>Pseudomonadati</taxon>
        <taxon>Bacteroidota</taxon>
        <taxon>Saprospiria</taxon>
        <taxon>Saprospirales</taxon>
        <taxon>Lewinellaceae</taxon>
        <taxon>Neolewinella</taxon>
    </lineage>
</organism>
<reference evidence="1 2" key="1">
    <citation type="submission" date="2020-08" db="EMBL/GenBank/DDBJ databases">
        <title>Genomic Encyclopedia of Type Strains, Phase IV (KMG-IV): sequencing the most valuable type-strain genomes for metagenomic binning, comparative biology and taxonomic classification.</title>
        <authorList>
            <person name="Goeker M."/>
        </authorList>
    </citation>
    <scope>NUCLEOTIDE SEQUENCE [LARGE SCALE GENOMIC DNA]</scope>
    <source>
        <strain evidence="1 2">DSM 105137</strain>
    </source>
</reference>
<dbReference type="RefSeq" id="WP_183496493.1">
    <property type="nucleotide sequence ID" value="NZ_JACIFF010000007.1"/>
</dbReference>
<accession>A0A840EEN0</accession>
<evidence type="ECO:0000313" key="2">
    <source>
        <dbReference type="Proteomes" id="UP000576209"/>
    </source>
</evidence>
<keyword evidence="2" id="KW-1185">Reference proteome</keyword>
<comment type="caution">
    <text evidence="1">The sequence shown here is derived from an EMBL/GenBank/DDBJ whole genome shotgun (WGS) entry which is preliminary data.</text>
</comment>
<proteinExistence type="predicted"/>
<dbReference type="EMBL" id="JACIFF010000007">
    <property type="protein sequence ID" value="MBB4080259.1"/>
    <property type="molecule type" value="Genomic_DNA"/>
</dbReference>